<feature type="signal peptide" evidence="1">
    <location>
        <begin position="1"/>
        <end position="22"/>
    </location>
</feature>
<accession>A0A261UDG1</accession>
<name>A0A261UDG1_9BORD</name>
<gene>
    <name evidence="2" type="ORF">CAL28_10775</name>
</gene>
<dbReference type="Proteomes" id="UP000215767">
    <property type="component" value="Unassembled WGS sequence"/>
</dbReference>
<organism evidence="2 3">
    <name type="scientific">Bordetella genomosp. 11</name>
    <dbReference type="NCBI Taxonomy" id="1416808"/>
    <lineage>
        <taxon>Bacteria</taxon>
        <taxon>Pseudomonadati</taxon>
        <taxon>Pseudomonadota</taxon>
        <taxon>Betaproteobacteria</taxon>
        <taxon>Burkholderiales</taxon>
        <taxon>Alcaligenaceae</taxon>
        <taxon>Bordetella</taxon>
    </lineage>
</organism>
<dbReference type="PROSITE" id="PS51257">
    <property type="entry name" value="PROKAR_LIPOPROTEIN"/>
    <property type="match status" value="1"/>
</dbReference>
<evidence type="ECO:0008006" key="4">
    <source>
        <dbReference type="Google" id="ProtNLM"/>
    </source>
</evidence>
<feature type="chain" id="PRO_5012785818" description="Lipoprotein" evidence="1">
    <location>
        <begin position="23"/>
        <end position="110"/>
    </location>
</feature>
<evidence type="ECO:0000313" key="2">
    <source>
        <dbReference type="EMBL" id="OZI59959.1"/>
    </source>
</evidence>
<sequence>MIRILCALALATLAGCASLTDAGIARYTVEPYFDTVQQAWVCCRATVVSGKNVQAVHVRATKAADGSYSVELVEQGIDASSGQQISSQAASNVAGAVSKAAAQAASSLLK</sequence>
<dbReference type="EMBL" id="NEVS01000004">
    <property type="protein sequence ID" value="OZI59959.1"/>
    <property type="molecule type" value="Genomic_DNA"/>
</dbReference>
<dbReference type="AlphaFoldDB" id="A0A261UDG1"/>
<keyword evidence="1" id="KW-0732">Signal</keyword>
<evidence type="ECO:0000313" key="3">
    <source>
        <dbReference type="Proteomes" id="UP000215767"/>
    </source>
</evidence>
<dbReference type="OrthoDB" id="8945375at2"/>
<evidence type="ECO:0000256" key="1">
    <source>
        <dbReference type="SAM" id="SignalP"/>
    </source>
</evidence>
<dbReference type="RefSeq" id="WP_094841379.1">
    <property type="nucleotide sequence ID" value="NZ_NEVS01000004.1"/>
</dbReference>
<protein>
    <recommendedName>
        <fullName evidence="4">Lipoprotein</fullName>
    </recommendedName>
</protein>
<proteinExistence type="predicted"/>
<reference evidence="3" key="1">
    <citation type="submission" date="2017-05" db="EMBL/GenBank/DDBJ databases">
        <title>Complete and WGS of Bordetella genogroups.</title>
        <authorList>
            <person name="Spilker T."/>
            <person name="Lipuma J."/>
        </authorList>
    </citation>
    <scope>NUCLEOTIDE SEQUENCE [LARGE SCALE GENOMIC DNA]</scope>
    <source>
        <strain evidence="3">AU8856</strain>
    </source>
</reference>
<keyword evidence="3" id="KW-1185">Reference proteome</keyword>
<comment type="caution">
    <text evidence="2">The sequence shown here is derived from an EMBL/GenBank/DDBJ whole genome shotgun (WGS) entry which is preliminary data.</text>
</comment>